<keyword evidence="6" id="KW-0312">Gluconeogenesis</keyword>
<dbReference type="Proteomes" id="UP000001882">
    <property type="component" value="Chromosome"/>
</dbReference>
<keyword evidence="8" id="KW-0479">Metal-binding</keyword>
<evidence type="ECO:0000256" key="11">
    <source>
        <dbReference type="ARBA" id="ARBA00022842"/>
    </source>
</evidence>
<reference evidence="22" key="3">
    <citation type="journal article" date="2011" name="PLoS ONE">
        <title>Genome sequence of a mesophilic hydrogenotrophic methanogen Methanocella paludicola, the first cultivated representative of the order Methanocellales.</title>
        <authorList>
            <person name="Sakai S."/>
            <person name="Takaki Y."/>
            <person name="Shimamura S."/>
            <person name="Sekine M."/>
            <person name="Tajima T."/>
            <person name="Kosugi H."/>
            <person name="Ichikawa N."/>
            <person name="Tasumi E."/>
            <person name="Hiraki A.T."/>
            <person name="Shimizu A."/>
            <person name="Kato Y."/>
            <person name="Nishiko R."/>
            <person name="Mori K."/>
            <person name="Fujita N."/>
            <person name="Imachi H."/>
            <person name="Takai K."/>
        </authorList>
    </citation>
    <scope>NUCLEOTIDE SEQUENCE [LARGE SCALE GENOMIC DNA]</scope>
    <source>
        <strain evidence="22">DSM 17711 / JCM 13418 / NBRC 101707 / SANAE</strain>
    </source>
</reference>
<dbReference type="InterPro" id="IPR005479">
    <property type="entry name" value="CPAse_ATP-bd"/>
</dbReference>
<dbReference type="EC" id="6.4.1.1" evidence="5"/>
<keyword evidence="11" id="KW-0460">Magnesium</keyword>
<dbReference type="AlphaFoldDB" id="D1YUY4"/>
<dbReference type="OrthoDB" id="31083at2157"/>
<dbReference type="CDD" id="cd16442">
    <property type="entry name" value="BPL"/>
    <property type="match status" value="1"/>
</dbReference>
<feature type="domain" description="ATP-grasp" evidence="18">
    <location>
        <begin position="120"/>
        <end position="317"/>
    </location>
</feature>
<evidence type="ECO:0000256" key="2">
    <source>
        <dbReference type="ARBA" id="ARBA00001941"/>
    </source>
</evidence>
<keyword evidence="9 17" id="KW-0547">Nucleotide-binding</keyword>
<dbReference type="InterPro" id="IPR004549">
    <property type="entry name" value="Acetyl_CoA_COase_biotin_COase"/>
</dbReference>
<dbReference type="GO" id="GO:0046872">
    <property type="term" value="F:metal ion binding"/>
    <property type="evidence" value="ECO:0007669"/>
    <property type="project" value="UniProtKB-KW"/>
</dbReference>
<comment type="cofactor">
    <cofactor evidence="1">
        <name>Mn(2+)</name>
        <dbReference type="ChEBI" id="CHEBI:29035"/>
    </cofactor>
</comment>
<dbReference type="Pfam" id="PF02786">
    <property type="entry name" value="CPSase_L_D2"/>
    <property type="match status" value="1"/>
</dbReference>
<dbReference type="InParanoid" id="D1YUY4"/>
<dbReference type="InterPro" id="IPR004408">
    <property type="entry name" value="Biotin_CoA_COase_ligase"/>
</dbReference>
<evidence type="ECO:0000256" key="17">
    <source>
        <dbReference type="PROSITE-ProRule" id="PRU00409"/>
    </source>
</evidence>
<keyword evidence="12 21" id="KW-0670">Pyruvate</keyword>
<keyword evidence="22" id="KW-1185">Reference proteome</keyword>
<dbReference type="FunCoup" id="D1YUY4">
    <property type="interactions" value="271"/>
</dbReference>
<evidence type="ECO:0000256" key="8">
    <source>
        <dbReference type="ARBA" id="ARBA00022723"/>
    </source>
</evidence>
<dbReference type="NCBIfam" id="NF006367">
    <property type="entry name" value="PRK08591.1"/>
    <property type="match status" value="1"/>
</dbReference>
<dbReference type="NCBIfam" id="TIGR00121">
    <property type="entry name" value="birA_ligase"/>
    <property type="match status" value="1"/>
</dbReference>
<dbReference type="FunFam" id="3.40.50.20:FF:000010">
    <property type="entry name" value="Propionyl-CoA carboxylase subunit alpha"/>
    <property type="match status" value="1"/>
</dbReference>
<evidence type="ECO:0000256" key="1">
    <source>
        <dbReference type="ARBA" id="ARBA00001936"/>
    </source>
</evidence>
<dbReference type="InterPro" id="IPR030855">
    <property type="entry name" value="Bifunct_BirA"/>
</dbReference>
<feature type="domain" description="Biotin carboxylation" evidence="19">
    <location>
        <begin position="1"/>
        <end position="446"/>
    </location>
</feature>
<dbReference type="NCBIfam" id="TIGR00514">
    <property type="entry name" value="accC"/>
    <property type="match status" value="1"/>
</dbReference>
<dbReference type="PROSITE" id="PS50975">
    <property type="entry name" value="ATP_GRASP"/>
    <property type="match status" value="1"/>
</dbReference>
<dbReference type="Gene3D" id="3.30.930.10">
    <property type="entry name" value="Bira Bifunctional Protein, Domain 2"/>
    <property type="match status" value="1"/>
</dbReference>
<evidence type="ECO:0000259" key="18">
    <source>
        <dbReference type="PROSITE" id="PS50975"/>
    </source>
</evidence>
<name>D1YUY4_METPS</name>
<evidence type="ECO:0000256" key="4">
    <source>
        <dbReference type="ARBA" id="ARBA00004742"/>
    </source>
</evidence>
<gene>
    <name evidence="21" type="primary">pycA</name>
    <name evidence="21" type="ordered locus">MCP_0184</name>
</gene>
<evidence type="ECO:0000256" key="12">
    <source>
        <dbReference type="ARBA" id="ARBA00023317"/>
    </source>
</evidence>
<dbReference type="InterPro" id="IPR011761">
    <property type="entry name" value="ATP-grasp"/>
</dbReference>
<evidence type="ECO:0000259" key="19">
    <source>
        <dbReference type="PROSITE" id="PS50979"/>
    </source>
</evidence>
<comment type="function">
    <text evidence="3">Pyruvate carboxylase catalyzes a 2-step reaction, involving the ATP-dependent carboxylation of the covalently attached biotin in the first step and the transfer of the carboxyl group to pyruvate in the second.</text>
</comment>
<dbReference type="Pfam" id="PF02785">
    <property type="entry name" value="Biotin_carb_C"/>
    <property type="match status" value="1"/>
</dbReference>
<dbReference type="STRING" id="304371.MCP_0184"/>
<reference evidence="21 22" key="1">
    <citation type="journal article" date="2007" name="Appl. Environ. Microbiol.">
        <title>Isolation of key methanogens for global methane emission from rice paddy fields: a novel isolate affiliated with the clone cluster rice cluster I.</title>
        <authorList>
            <person name="Sakai S."/>
            <person name="Imachi H."/>
            <person name="Sekiguchi Y."/>
            <person name="Ohashi A."/>
            <person name="Harada H."/>
            <person name="Kamagata Y."/>
        </authorList>
    </citation>
    <scope>NUCLEOTIDE SEQUENCE [LARGE SCALE GENOMIC DNA]</scope>
    <source>
        <strain evidence="22">DSM 17711 / JCM 13418 / NBRC 101707 / SANAE</strain>
    </source>
</reference>
<dbReference type="eggNOG" id="arCOG01590">
    <property type="taxonomic scope" value="Archaea"/>
</dbReference>
<evidence type="ECO:0000256" key="16">
    <source>
        <dbReference type="ARBA" id="ARBA00079226"/>
    </source>
</evidence>
<proteinExistence type="inferred from homology"/>
<comment type="subunit">
    <text evidence="14">Heterooctamer of four A and four B subunits.</text>
</comment>
<dbReference type="InterPro" id="IPR005482">
    <property type="entry name" value="Biotin_COase_C"/>
</dbReference>
<evidence type="ECO:0000259" key="20">
    <source>
        <dbReference type="PROSITE" id="PS51733"/>
    </source>
</evidence>
<dbReference type="RefSeq" id="WP_012898936.1">
    <property type="nucleotide sequence ID" value="NC_013665.1"/>
</dbReference>
<dbReference type="Pfam" id="PF00289">
    <property type="entry name" value="Biotin_carb_N"/>
    <property type="match status" value="1"/>
</dbReference>
<dbReference type="SUPFAM" id="SSF52440">
    <property type="entry name" value="PreATP-grasp domain"/>
    <property type="match status" value="1"/>
</dbReference>
<evidence type="ECO:0000256" key="10">
    <source>
        <dbReference type="ARBA" id="ARBA00022840"/>
    </source>
</evidence>
<comment type="cofactor">
    <cofactor evidence="2">
        <name>Co(2+)</name>
        <dbReference type="ChEBI" id="CHEBI:48828"/>
    </cofactor>
</comment>
<keyword evidence="10 17" id="KW-0067">ATP-binding</keyword>
<dbReference type="GO" id="GO:0006355">
    <property type="term" value="P:regulation of DNA-templated transcription"/>
    <property type="evidence" value="ECO:0007669"/>
    <property type="project" value="InterPro"/>
</dbReference>
<dbReference type="SUPFAM" id="SSF55681">
    <property type="entry name" value="Class II aaRS and biotin synthetases"/>
    <property type="match status" value="1"/>
</dbReference>
<dbReference type="SMART" id="SM00878">
    <property type="entry name" value="Biotin_carb_C"/>
    <property type="match status" value="1"/>
</dbReference>
<dbReference type="Pfam" id="PF03099">
    <property type="entry name" value="BPL_LplA_LipB"/>
    <property type="match status" value="1"/>
</dbReference>
<dbReference type="GO" id="GO:0005524">
    <property type="term" value="F:ATP binding"/>
    <property type="evidence" value="ECO:0007669"/>
    <property type="project" value="UniProtKB-UniRule"/>
</dbReference>
<dbReference type="Gene3D" id="3.30.470.20">
    <property type="entry name" value="ATP-grasp fold, B domain"/>
    <property type="match status" value="1"/>
</dbReference>
<sequence>MFNKVLIANRGEIALRIERACKELGISTVAVYSEADAKSLHVKYADEAYSIGPPPVKSSYLNVDALLEVAADSGCDAVHPGYGFLSENAPFAESVRKAGATFIGPPPSVIKKLGDKTVARSTMKKAGLPLIPGSTGTLRSADEAIELANRFGYPCIIKAAGGGGGRGMRLVFSDAEVPDALESAKREAEAFFSNGDVYIEKYLEDPRHIEFQILADKSGNVIHLGERDCSIQRRHQKLLEEAPSPRMTPVLRETMGNAAVQGAKAVKYENAGTFEFLLDKYGNFYFMEVNTRIQVEHPVTELVTGMDLVKEQLRIAAGEELPYRQSDIKINGHAIECRINAEDPQENFFPSPGKITQYMAPGGPGVRIDGCSYPGYEIPPYYDSMVAKLIVWDSNRAGAINRMRRALDEYVVEGVKTTIPFHKMILFNAYFRKGDYSTSFITKNILNEDKLIPKEIKKGLKTKVLGQKIHYFEEVASTNRIAKEMAAAGAAEGTMVLAETQSGGVKGRIGREWISPFGGVCFSLVLRPKCQPRHATKITLAAASAVCKTIRDLYGLDAKINWPNDILIGGRKVCGILTDMAMDVNSIKYIVLGFGVNVNVERLSFPQKIQKTATSIKEELGKTVSRKDFIDALLVEFERQYQNFNDGQYGVILDEYKSLAYPLGGHIIVKDQDKLYEGQSVDISEDGALVMKTKEGTVMTFVTGDVHAHPDEVLKKDEVRHEA</sequence>
<evidence type="ECO:0000256" key="13">
    <source>
        <dbReference type="ARBA" id="ARBA00049382"/>
    </source>
</evidence>
<evidence type="ECO:0000256" key="3">
    <source>
        <dbReference type="ARBA" id="ARBA00002380"/>
    </source>
</evidence>
<evidence type="ECO:0000313" key="22">
    <source>
        <dbReference type="Proteomes" id="UP000001882"/>
    </source>
</evidence>
<dbReference type="HAMAP" id="MF_00978">
    <property type="entry name" value="Bifunct_BirA"/>
    <property type="match status" value="1"/>
</dbReference>
<dbReference type="EMBL" id="AP011532">
    <property type="protein sequence ID" value="BAI60256.1"/>
    <property type="molecule type" value="Genomic_DNA"/>
</dbReference>
<comment type="pathway">
    <text evidence="4">Carbohydrate biosynthesis; gluconeogenesis.</text>
</comment>
<dbReference type="PROSITE" id="PS00866">
    <property type="entry name" value="CPSASE_1"/>
    <property type="match status" value="1"/>
</dbReference>
<evidence type="ECO:0000256" key="15">
    <source>
        <dbReference type="ARBA" id="ARBA00073540"/>
    </source>
</evidence>
<dbReference type="PANTHER" id="PTHR48095">
    <property type="entry name" value="PYRUVATE CARBOXYLASE SUBUNIT A"/>
    <property type="match status" value="1"/>
</dbReference>
<evidence type="ECO:0000256" key="9">
    <source>
        <dbReference type="ARBA" id="ARBA00022741"/>
    </source>
</evidence>
<dbReference type="InterPro" id="IPR016185">
    <property type="entry name" value="PreATP-grasp_dom_sf"/>
</dbReference>
<dbReference type="GeneID" id="8683067"/>
<dbReference type="InterPro" id="IPR011054">
    <property type="entry name" value="Rudment_hybrid_motif"/>
</dbReference>
<dbReference type="InterPro" id="IPR005481">
    <property type="entry name" value="BC-like_N"/>
</dbReference>
<dbReference type="PROSITE" id="PS50979">
    <property type="entry name" value="BC"/>
    <property type="match status" value="1"/>
</dbReference>
<dbReference type="SUPFAM" id="SSF51246">
    <property type="entry name" value="Rudiment single hybrid motif"/>
    <property type="match status" value="1"/>
</dbReference>
<reference evidence="21 22" key="2">
    <citation type="journal article" date="2008" name="Int. J. Syst. Evol. Microbiol.">
        <title>Methanocella paludicola gen. nov., sp. nov., a methane-producing archaeon, the first isolate of the lineage 'Rice Cluster I', and proposal of the new archaeal order Methanocellales ord. nov.</title>
        <authorList>
            <person name="Sakai S."/>
            <person name="Imachi H."/>
            <person name="Hanada S."/>
            <person name="Ohashi A."/>
            <person name="Harada H."/>
            <person name="Kamagata Y."/>
        </authorList>
    </citation>
    <scope>NUCLEOTIDE SEQUENCE [LARGE SCALE GENOMIC DNA]</scope>
    <source>
        <strain evidence="22">DSM 17711 / JCM 13418 / NBRC 101707 / SANAE</strain>
    </source>
</reference>
<dbReference type="InterPro" id="IPR045864">
    <property type="entry name" value="aa-tRNA-synth_II/BPL/LPL"/>
</dbReference>
<dbReference type="eggNOG" id="arCOG01940">
    <property type="taxonomic scope" value="Archaea"/>
</dbReference>
<dbReference type="SUPFAM" id="SSF50037">
    <property type="entry name" value="C-terminal domain of transcriptional repressors"/>
    <property type="match status" value="1"/>
</dbReference>
<dbReference type="PROSITE" id="PS51733">
    <property type="entry name" value="BPL_LPL_CATALYTIC"/>
    <property type="match status" value="1"/>
</dbReference>
<feature type="domain" description="BPL/LPL catalytic" evidence="20">
    <location>
        <begin position="454"/>
        <end position="645"/>
    </location>
</feature>
<evidence type="ECO:0000313" key="21">
    <source>
        <dbReference type="EMBL" id="BAI60256.1"/>
    </source>
</evidence>
<dbReference type="PROSITE" id="PS00867">
    <property type="entry name" value="CPSASE_2"/>
    <property type="match status" value="1"/>
</dbReference>
<keyword evidence="7" id="KW-0436">Ligase</keyword>
<dbReference type="GO" id="GO:0004736">
    <property type="term" value="F:pyruvate carboxylase activity"/>
    <property type="evidence" value="ECO:0007669"/>
    <property type="project" value="UniProtKB-EC"/>
</dbReference>
<dbReference type="InterPro" id="IPR011764">
    <property type="entry name" value="Biotin_carboxylation_dom"/>
</dbReference>
<organism evidence="21 22">
    <name type="scientific">Methanocella paludicola (strain DSM 17711 / JCM 13418 / NBRC 101707 / SANAE)</name>
    <dbReference type="NCBI Taxonomy" id="304371"/>
    <lineage>
        <taxon>Archaea</taxon>
        <taxon>Methanobacteriati</taxon>
        <taxon>Methanobacteriota</taxon>
        <taxon>Stenosarchaea group</taxon>
        <taxon>Methanomicrobia</taxon>
        <taxon>Methanocellales</taxon>
        <taxon>Methanocellaceae</taxon>
        <taxon>Methanocella</taxon>
    </lineage>
</organism>
<dbReference type="SUPFAM" id="SSF56059">
    <property type="entry name" value="Glutathione synthetase ATP-binding domain-like"/>
    <property type="match status" value="1"/>
</dbReference>
<dbReference type="GO" id="GO:0006094">
    <property type="term" value="P:gluconeogenesis"/>
    <property type="evidence" value="ECO:0007669"/>
    <property type="project" value="UniProtKB-KW"/>
</dbReference>
<evidence type="ECO:0000256" key="6">
    <source>
        <dbReference type="ARBA" id="ARBA00022432"/>
    </source>
</evidence>
<dbReference type="PATRIC" id="fig|304371.9.peg.190"/>
<dbReference type="PANTHER" id="PTHR48095:SF2">
    <property type="entry name" value="BIOTIN CARBOXYLASE, CHLOROPLASTIC"/>
    <property type="match status" value="1"/>
</dbReference>
<dbReference type="GO" id="GO:0004077">
    <property type="term" value="F:biotin--[biotin carboxyl-carrier protein] ligase activity"/>
    <property type="evidence" value="ECO:0007669"/>
    <property type="project" value="InterPro"/>
</dbReference>
<evidence type="ECO:0000256" key="14">
    <source>
        <dbReference type="ARBA" id="ARBA00064342"/>
    </source>
</evidence>
<evidence type="ECO:0000256" key="5">
    <source>
        <dbReference type="ARBA" id="ARBA00013057"/>
    </source>
</evidence>
<dbReference type="FunFam" id="3.30.470.20:FF:000028">
    <property type="entry name" value="Methylcrotonoyl-CoA carboxylase subunit alpha, mitochondrial"/>
    <property type="match status" value="1"/>
</dbReference>
<dbReference type="KEGG" id="mpd:MCP_0184"/>
<dbReference type="InterPro" id="IPR051602">
    <property type="entry name" value="ACC_Biotin_Carboxylase"/>
</dbReference>
<dbReference type="InterPro" id="IPR008988">
    <property type="entry name" value="Transcriptional_repressor_C"/>
</dbReference>
<comment type="catalytic activity">
    <reaction evidence="13">
        <text>hydrogencarbonate + pyruvate + ATP = oxaloacetate + ADP + phosphate + H(+)</text>
        <dbReference type="Rhea" id="RHEA:20844"/>
        <dbReference type="ChEBI" id="CHEBI:15361"/>
        <dbReference type="ChEBI" id="CHEBI:15378"/>
        <dbReference type="ChEBI" id="CHEBI:16452"/>
        <dbReference type="ChEBI" id="CHEBI:17544"/>
        <dbReference type="ChEBI" id="CHEBI:30616"/>
        <dbReference type="ChEBI" id="CHEBI:43474"/>
        <dbReference type="ChEBI" id="CHEBI:456216"/>
        <dbReference type="EC" id="6.4.1.1"/>
    </reaction>
</comment>
<dbReference type="InterPro" id="IPR004143">
    <property type="entry name" value="BPL_LPL_catalytic"/>
</dbReference>
<dbReference type="FunFam" id="3.30.1490.20:FF:000003">
    <property type="entry name" value="acetyl-CoA carboxylase isoform X1"/>
    <property type="match status" value="1"/>
</dbReference>
<dbReference type="Gene3D" id="2.30.30.100">
    <property type="match status" value="1"/>
</dbReference>
<evidence type="ECO:0000256" key="7">
    <source>
        <dbReference type="ARBA" id="ARBA00022598"/>
    </source>
</evidence>
<accession>D1YUY4</accession>
<protein>
    <recommendedName>
        <fullName evidence="15">Pyruvate carboxylase subunit A</fullName>
        <ecNumber evidence="5">6.4.1.1</ecNumber>
    </recommendedName>
    <alternativeName>
        <fullName evidence="16">Pyruvic carboxylase A</fullName>
    </alternativeName>
</protein>